<evidence type="ECO:0000256" key="1">
    <source>
        <dbReference type="SAM" id="Coils"/>
    </source>
</evidence>
<organism evidence="3 4">
    <name type="scientific">Actinidia chinensis var. chinensis</name>
    <name type="common">Chinese soft-hair kiwi</name>
    <dbReference type="NCBI Taxonomy" id="1590841"/>
    <lineage>
        <taxon>Eukaryota</taxon>
        <taxon>Viridiplantae</taxon>
        <taxon>Streptophyta</taxon>
        <taxon>Embryophyta</taxon>
        <taxon>Tracheophyta</taxon>
        <taxon>Spermatophyta</taxon>
        <taxon>Magnoliopsida</taxon>
        <taxon>eudicotyledons</taxon>
        <taxon>Gunneridae</taxon>
        <taxon>Pentapetalae</taxon>
        <taxon>asterids</taxon>
        <taxon>Ericales</taxon>
        <taxon>Actinidiaceae</taxon>
        <taxon>Actinidia</taxon>
    </lineage>
</organism>
<evidence type="ECO:0000256" key="2">
    <source>
        <dbReference type="SAM" id="MobiDB-lite"/>
    </source>
</evidence>
<dbReference type="PANTHER" id="PTHR48145">
    <property type="entry name" value="NUCLEAR ENVELOPE-ASSOCIATED PROTEIN 1"/>
    <property type="match status" value="1"/>
</dbReference>
<dbReference type="AlphaFoldDB" id="A0A2R6RFU9"/>
<evidence type="ECO:0000313" key="3">
    <source>
        <dbReference type="EMBL" id="PSS28881.1"/>
    </source>
</evidence>
<name>A0A2R6RFU9_ACTCC</name>
<dbReference type="Gramene" id="PSS28881">
    <property type="protein sequence ID" value="PSS28881"/>
    <property type="gene ID" value="CEY00_Acc06649"/>
</dbReference>
<reference evidence="3 4" key="1">
    <citation type="submission" date="2017-07" db="EMBL/GenBank/DDBJ databases">
        <title>An improved, manually edited Actinidia chinensis var. chinensis (kiwifruit) genome highlights the challenges associated with draft genomes and gene prediction in plants.</title>
        <authorList>
            <person name="Pilkington S."/>
            <person name="Crowhurst R."/>
            <person name="Hilario E."/>
            <person name="Nardozza S."/>
            <person name="Fraser L."/>
            <person name="Peng Y."/>
            <person name="Gunaseelan K."/>
            <person name="Simpson R."/>
            <person name="Tahir J."/>
            <person name="Deroles S."/>
            <person name="Templeton K."/>
            <person name="Luo Z."/>
            <person name="Davy M."/>
            <person name="Cheng C."/>
            <person name="Mcneilage M."/>
            <person name="Scaglione D."/>
            <person name="Liu Y."/>
            <person name="Zhang Q."/>
            <person name="Datson P."/>
            <person name="De Silva N."/>
            <person name="Gardiner S."/>
            <person name="Bassett H."/>
            <person name="Chagne D."/>
            <person name="Mccallum J."/>
            <person name="Dzierzon H."/>
            <person name="Deng C."/>
            <person name="Wang Y.-Y."/>
            <person name="Barron N."/>
            <person name="Manako K."/>
            <person name="Bowen J."/>
            <person name="Foster T."/>
            <person name="Erridge Z."/>
            <person name="Tiffin H."/>
            <person name="Waite C."/>
            <person name="Davies K."/>
            <person name="Grierson E."/>
            <person name="Laing W."/>
            <person name="Kirk R."/>
            <person name="Chen X."/>
            <person name="Wood M."/>
            <person name="Montefiori M."/>
            <person name="Brummell D."/>
            <person name="Schwinn K."/>
            <person name="Catanach A."/>
            <person name="Fullerton C."/>
            <person name="Li D."/>
            <person name="Meiyalaghan S."/>
            <person name="Nieuwenhuizen N."/>
            <person name="Read N."/>
            <person name="Prakash R."/>
            <person name="Hunter D."/>
            <person name="Zhang H."/>
            <person name="Mckenzie M."/>
            <person name="Knabel M."/>
            <person name="Harris A."/>
            <person name="Allan A."/>
            <person name="Chen A."/>
            <person name="Janssen B."/>
            <person name="Plunkett B."/>
            <person name="Dwamena C."/>
            <person name="Voogd C."/>
            <person name="Leif D."/>
            <person name="Lafferty D."/>
            <person name="Souleyre E."/>
            <person name="Varkonyi-Gasic E."/>
            <person name="Gambi F."/>
            <person name="Hanley J."/>
            <person name="Yao J.-L."/>
            <person name="Cheung J."/>
            <person name="David K."/>
            <person name="Warren B."/>
            <person name="Marsh K."/>
            <person name="Snowden K."/>
            <person name="Lin-Wang K."/>
            <person name="Brian L."/>
            <person name="Martinez-Sanchez M."/>
            <person name="Wang M."/>
            <person name="Ileperuma N."/>
            <person name="Macnee N."/>
            <person name="Campin R."/>
            <person name="Mcatee P."/>
            <person name="Drummond R."/>
            <person name="Espley R."/>
            <person name="Ireland H."/>
            <person name="Wu R."/>
            <person name="Atkinson R."/>
            <person name="Karunairetnam S."/>
            <person name="Bulley S."/>
            <person name="Chunkath S."/>
            <person name="Hanley Z."/>
            <person name="Storey R."/>
            <person name="Thrimawithana A."/>
            <person name="Thomson S."/>
            <person name="David C."/>
            <person name="Testolin R."/>
        </authorList>
    </citation>
    <scope>NUCLEOTIDE SEQUENCE [LARGE SCALE GENOMIC DNA]</scope>
    <source>
        <strain evidence="4">cv. Red5</strain>
        <tissue evidence="3">Young leaf</tissue>
    </source>
</reference>
<reference evidence="4" key="2">
    <citation type="journal article" date="2018" name="BMC Genomics">
        <title>A manually annotated Actinidia chinensis var. chinensis (kiwifruit) genome highlights the challenges associated with draft genomes and gene prediction in plants.</title>
        <authorList>
            <person name="Pilkington S.M."/>
            <person name="Crowhurst R."/>
            <person name="Hilario E."/>
            <person name="Nardozza S."/>
            <person name="Fraser L."/>
            <person name="Peng Y."/>
            <person name="Gunaseelan K."/>
            <person name="Simpson R."/>
            <person name="Tahir J."/>
            <person name="Deroles S.C."/>
            <person name="Templeton K."/>
            <person name="Luo Z."/>
            <person name="Davy M."/>
            <person name="Cheng C."/>
            <person name="McNeilage M."/>
            <person name="Scaglione D."/>
            <person name="Liu Y."/>
            <person name="Zhang Q."/>
            <person name="Datson P."/>
            <person name="De Silva N."/>
            <person name="Gardiner S.E."/>
            <person name="Bassett H."/>
            <person name="Chagne D."/>
            <person name="McCallum J."/>
            <person name="Dzierzon H."/>
            <person name="Deng C."/>
            <person name="Wang Y.Y."/>
            <person name="Barron L."/>
            <person name="Manako K."/>
            <person name="Bowen J."/>
            <person name="Foster T.M."/>
            <person name="Erridge Z.A."/>
            <person name="Tiffin H."/>
            <person name="Waite C.N."/>
            <person name="Davies K.M."/>
            <person name="Grierson E.P."/>
            <person name="Laing W.A."/>
            <person name="Kirk R."/>
            <person name="Chen X."/>
            <person name="Wood M."/>
            <person name="Montefiori M."/>
            <person name="Brummell D.A."/>
            <person name="Schwinn K.E."/>
            <person name="Catanach A."/>
            <person name="Fullerton C."/>
            <person name="Li D."/>
            <person name="Meiyalaghan S."/>
            <person name="Nieuwenhuizen N."/>
            <person name="Read N."/>
            <person name="Prakash R."/>
            <person name="Hunter D."/>
            <person name="Zhang H."/>
            <person name="McKenzie M."/>
            <person name="Knabel M."/>
            <person name="Harris A."/>
            <person name="Allan A.C."/>
            <person name="Gleave A."/>
            <person name="Chen A."/>
            <person name="Janssen B.J."/>
            <person name="Plunkett B."/>
            <person name="Ampomah-Dwamena C."/>
            <person name="Voogd C."/>
            <person name="Leif D."/>
            <person name="Lafferty D."/>
            <person name="Souleyre E.J.F."/>
            <person name="Varkonyi-Gasic E."/>
            <person name="Gambi F."/>
            <person name="Hanley J."/>
            <person name="Yao J.L."/>
            <person name="Cheung J."/>
            <person name="David K.M."/>
            <person name="Warren B."/>
            <person name="Marsh K."/>
            <person name="Snowden K.C."/>
            <person name="Lin-Wang K."/>
            <person name="Brian L."/>
            <person name="Martinez-Sanchez M."/>
            <person name="Wang M."/>
            <person name="Ileperuma N."/>
            <person name="Macnee N."/>
            <person name="Campin R."/>
            <person name="McAtee P."/>
            <person name="Drummond R.S.M."/>
            <person name="Espley R.V."/>
            <person name="Ireland H.S."/>
            <person name="Wu R."/>
            <person name="Atkinson R.G."/>
            <person name="Karunairetnam S."/>
            <person name="Bulley S."/>
            <person name="Chunkath S."/>
            <person name="Hanley Z."/>
            <person name="Storey R."/>
            <person name="Thrimawithana A.H."/>
            <person name="Thomson S."/>
            <person name="David C."/>
            <person name="Testolin R."/>
            <person name="Huang H."/>
            <person name="Hellens R.P."/>
            <person name="Schaffer R.J."/>
        </authorList>
    </citation>
    <scope>NUCLEOTIDE SEQUENCE [LARGE SCALE GENOMIC DNA]</scope>
    <source>
        <strain evidence="4">cv. Red5</strain>
    </source>
</reference>
<feature type="region of interest" description="Disordered" evidence="2">
    <location>
        <begin position="135"/>
        <end position="166"/>
    </location>
</feature>
<dbReference type="Proteomes" id="UP000241394">
    <property type="component" value="Chromosome LG6"/>
</dbReference>
<keyword evidence="4" id="KW-1185">Reference proteome</keyword>
<dbReference type="OrthoDB" id="1709741at2759"/>
<dbReference type="EMBL" id="NKQK01000006">
    <property type="protein sequence ID" value="PSS28881.1"/>
    <property type="molecule type" value="Genomic_DNA"/>
</dbReference>
<dbReference type="InParanoid" id="A0A2R6RFU9"/>
<evidence type="ECO:0000313" key="4">
    <source>
        <dbReference type="Proteomes" id="UP000241394"/>
    </source>
</evidence>
<accession>A0A2R6RFU9</accession>
<feature type="coiled-coil region" evidence="1">
    <location>
        <begin position="52"/>
        <end position="79"/>
    </location>
</feature>
<dbReference type="PANTHER" id="PTHR48145:SF5">
    <property type="entry name" value="NUCLEAR ENVELOPE-ASSOCIATED PROTEIN 2"/>
    <property type="match status" value="1"/>
</dbReference>
<gene>
    <name evidence="3" type="ORF">CEY00_Acc06649</name>
</gene>
<dbReference type="STRING" id="1590841.A0A2R6RFU9"/>
<proteinExistence type="predicted"/>
<comment type="caution">
    <text evidence="3">The sequence shown here is derived from an EMBL/GenBank/DDBJ whole genome shotgun (WGS) entry which is preliminary data.</text>
</comment>
<dbReference type="InterPro" id="IPR049932">
    <property type="entry name" value="NEAP1-4"/>
</dbReference>
<sequence>MPDRLGKLDRLEFLKELVDLRSQLSATRATADASVPSAQSTQFQCLALLGEIDEKNSSLKEHEVRVNRLGEQLDLLQKDLQARESSQKQLKDDVLRMEYDILQAIAKAGASKDCELRKFLDEGRSKDHVYSLEAQNEGIGITVPQPRRSNSDSKQPPTSSKRKAMGTGASKLSYIWIEMGERRDNALKELRDLLATGWSSQ</sequence>
<keyword evidence="1" id="KW-0175">Coiled coil</keyword>
<protein>
    <submittedName>
        <fullName evidence="3">Nucleoprotein like</fullName>
    </submittedName>
</protein>